<evidence type="ECO:0000313" key="2">
    <source>
        <dbReference type="EMBL" id="BBN10179.1"/>
    </source>
</evidence>
<feature type="compositionally biased region" description="Low complexity" evidence="1">
    <location>
        <begin position="169"/>
        <end position="179"/>
    </location>
</feature>
<dbReference type="Proteomes" id="UP001162541">
    <property type="component" value="Chromosome 5"/>
</dbReference>
<accession>A0AAF6BDU5</accession>
<dbReference type="AlphaFoldDB" id="A0AAF6BDU5"/>
<evidence type="ECO:0000313" key="3">
    <source>
        <dbReference type="Proteomes" id="UP001162541"/>
    </source>
</evidence>
<feature type="region of interest" description="Disordered" evidence="1">
    <location>
        <begin position="160"/>
        <end position="179"/>
    </location>
</feature>
<gene>
    <name evidence="2" type="ORF">Mp_5g01580</name>
</gene>
<dbReference type="EMBL" id="AP019870">
    <property type="protein sequence ID" value="BBN10179.1"/>
    <property type="molecule type" value="Genomic_DNA"/>
</dbReference>
<organism evidence="2 3">
    <name type="scientific">Marchantia polymorpha subsp. ruderalis</name>
    <dbReference type="NCBI Taxonomy" id="1480154"/>
    <lineage>
        <taxon>Eukaryota</taxon>
        <taxon>Viridiplantae</taxon>
        <taxon>Streptophyta</taxon>
        <taxon>Embryophyta</taxon>
        <taxon>Marchantiophyta</taxon>
        <taxon>Marchantiopsida</taxon>
        <taxon>Marchantiidae</taxon>
        <taxon>Marchantiales</taxon>
        <taxon>Marchantiaceae</taxon>
        <taxon>Marchantia</taxon>
    </lineage>
</organism>
<protein>
    <submittedName>
        <fullName evidence="2">Uncharacterized protein</fullName>
    </submittedName>
</protein>
<reference evidence="3" key="1">
    <citation type="journal article" date="2020" name="Curr. Biol.">
        <title>Chromatin organization in early land plants reveals an ancestral association between H3K27me3, transposons, and constitutive heterochromatin.</title>
        <authorList>
            <person name="Montgomery S.A."/>
            <person name="Tanizawa Y."/>
            <person name="Galik B."/>
            <person name="Wang N."/>
            <person name="Ito T."/>
            <person name="Mochizuki T."/>
            <person name="Akimcheva S."/>
            <person name="Bowman J.L."/>
            <person name="Cognat V."/>
            <person name="Marechal-Drouard L."/>
            <person name="Ekker H."/>
            <person name="Hong S.F."/>
            <person name="Kohchi T."/>
            <person name="Lin S.S."/>
            <person name="Liu L.D."/>
            <person name="Nakamura Y."/>
            <person name="Valeeva L.R."/>
            <person name="Shakirov E.V."/>
            <person name="Shippen D.E."/>
            <person name="Wei W.L."/>
            <person name="Yagura M."/>
            <person name="Yamaoka S."/>
            <person name="Yamato K.T."/>
            <person name="Liu C."/>
            <person name="Berger F."/>
        </authorList>
    </citation>
    <scope>NUCLEOTIDE SEQUENCE [LARGE SCALE GENOMIC DNA]</scope>
    <source>
        <strain evidence="3">Tak-1</strain>
    </source>
</reference>
<name>A0AAF6BDU5_MARPO</name>
<sequence>MRKSPSDVRQRMANRLARSNSSFLQARNAFALSLARFSRSNRLICSKSTLGTGFLRHGRQLTLSLLGADFLLLLGRGLGADLLESSGTKPRNTLNRLTRFSARGFLASGTAATSQILCRGDDGFASGGELSQWIFGSALFFDTTPACAVGGEGLVGDLGDRGDAGDSGGWDSTGMVEVD</sequence>
<evidence type="ECO:0000256" key="1">
    <source>
        <dbReference type="SAM" id="MobiDB-lite"/>
    </source>
</evidence>
<proteinExistence type="predicted"/>